<evidence type="ECO:0000313" key="2">
    <source>
        <dbReference type="Proteomes" id="UP001237642"/>
    </source>
</evidence>
<name>A0AAD8IWX9_9APIA</name>
<evidence type="ECO:0000313" key="1">
    <source>
        <dbReference type="EMBL" id="KAK1393470.1"/>
    </source>
</evidence>
<proteinExistence type="predicted"/>
<accession>A0AAD8IWX9</accession>
<keyword evidence="2" id="KW-1185">Reference proteome</keyword>
<dbReference type="Proteomes" id="UP001237642">
    <property type="component" value="Unassembled WGS sequence"/>
</dbReference>
<organism evidence="1 2">
    <name type="scientific">Heracleum sosnowskyi</name>
    <dbReference type="NCBI Taxonomy" id="360622"/>
    <lineage>
        <taxon>Eukaryota</taxon>
        <taxon>Viridiplantae</taxon>
        <taxon>Streptophyta</taxon>
        <taxon>Embryophyta</taxon>
        <taxon>Tracheophyta</taxon>
        <taxon>Spermatophyta</taxon>
        <taxon>Magnoliopsida</taxon>
        <taxon>eudicotyledons</taxon>
        <taxon>Gunneridae</taxon>
        <taxon>Pentapetalae</taxon>
        <taxon>asterids</taxon>
        <taxon>campanulids</taxon>
        <taxon>Apiales</taxon>
        <taxon>Apiaceae</taxon>
        <taxon>Apioideae</taxon>
        <taxon>apioid superclade</taxon>
        <taxon>Tordylieae</taxon>
        <taxon>Tordyliinae</taxon>
        <taxon>Heracleum</taxon>
    </lineage>
</organism>
<dbReference type="AlphaFoldDB" id="A0AAD8IWX9"/>
<reference evidence="1" key="1">
    <citation type="submission" date="2023-02" db="EMBL/GenBank/DDBJ databases">
        <title>Genome of toxic invasive species Heracleum sosnowskyi carries increased number of genes despite the absence of recent whole-genome duplications.</title>
        <authorList>
            <person name="Schelkunov M."/>
            <person name="Shtratnikova V."/>
            <person name="Makarenko M."/>
            <person name="Klepikova A."/>
            <person name="Omelchenko D."/>
            <person name="Novikova G."/>
            <person name="Obukhova E."/>
            <person name="Bogdanov V."/>
            <person name="Penin A."/>
            <person name="Logacheva M."/>
        </authorList>
    </citation>
    <scope>NUCLEOTIDE SEQUENCE</scope>
    <source>
        <strain evidence="1">Hsosn_3</strain>
        <tissue evidence="1">Leaf</tissue>
    </source>
</reference>
<protein>
    <submittedName>
        <fullName evidence="1">Uncharacterized protein</fullName>
    </submittedName>
</protein>
<dbReference type="EMBL" id="JAUIZM010000003">
    <property type="protein sequence ID" value="KAK1393470.1"/>
    <property type="molecule type" value="Genomic_DNA"/>
</dbReference>
<sequence length="129" mass="14872">MKHGFILDAQPVTSKYNSLREITYASDANDEYPTQIRNLQYAFWLQTRLYKGKFPTMLKSLENQDYTMKLQILEVNIQKQSEMYLATDMFKGFSFDGNCLNEETNVKATEISAGEPSGSSYHLDNMSEI</sequence>
<reference evidence="1" key="2">
    <citation type="submission" date="2023-05" db="EMBL/GenBank/DDBJ databases">
        <authorList>
            <person name="Schelkunov M.I."/>
        </authorList>
    </citation>
    <scope>NUCLEOTIDE SEQUENCE</scope>
    <source>
        <strain evidence="1">Hsosn_3</strain>
        <tissue evidence="1">Leaf</tissue>
    </source>
</reference>
<comment type="caution">
    <text evidence="1">The sequence shown here is derived from an EMBL/GenBank/DDBJ whole genome shotgun (WGS) entry which is preliminary data.</text>
</comment>
<gene>
    <name evidence="1" type="ORF">POM88_012526</name>
</gene>